<keyword evidence="9" id="KW-0325">Glycoprotein</keyword>
<dbReference type="CTD" id="54867"/>
<keyword evidence="7" id="KW-1133">Transmembrane helix</keyword>
<feature type="region of interest" description="Disordered" evidence="11">
    <location>
        <begin position="1"/>
        <end position="37"/>
    </location>
</feature>
<comment type="subunit">
    <text evidence="3">Constitutively interacts with CASP4; required for the localization of procaspase 4 to the ER.</text>
</comment>
<evidence type="ECO:0000313" key="13">
    <source>
        <dbReference type="RefSeq" id="XP_018331860.1"/>
    </source>
</evidence>
<keyword evidence="4 13" id="KW-0812">Transmembrane</keyword>
<proteinExistence type="inferred from homology"/>
<dbReference type="Pfam" id="PF10151">
    <property type="entry name" value="TMEM214"/>
    <property type="match status" value="1"/>
</dbReference>
<keyword evidence="6" id="KW-0256">Endoplasmic reticulum</keyword>
<comment type="subcellular location">
    <subcellularLocation>
        <location evidence="1">Endoplasmic reticulum membrane</location>
        <topology evidence="1">Multi-pass membrane protein</topology>
    </subcellularLocation>
</comment>
<evidence type="ECO:0000256" key="2">
    <source>
        <dbReference type="ARBA" id="ARBA00007984"/>
    </source>
</evidence>
<keyword evidence="8" id="KW-0472">Membrane</keyword>
<dbReference type="KEGG" id="apln:108741532"/>
<reference evidence="13" key="1">
    <citation type="submission" date="2025-08" db="UniProtKB">
        <authorList>
            <consortium name="RefSeq"/>
        </authorList>
    </citation>
    <scope>IDENTIFICATION</scope>
    <source>
        <tissue evidence="13">Entire body</tissue>
    </source>
</reference>
<comment type="function">
    <text evidence="10">Critical mediator, in cooperation with CASP4, of endoplasmic reticulum-stress induced apoptosis. Required or the activation of CASP4 following endoplasmic reticulum stress.</text>
</comment>
<evidence type="ECO:0000256" key="4">
    <source>
        <dbReference type="ARBA" id="ARBA00022692"/>
    </source>
</evidence>
<evidence type="ECO:0000256" key="3">
    <source>
        <dbReference type="ARBA" id="ARBA00011720"/>
    </source>
</evidence>
<dbReference type="FunCoup" id="A0A1W4XHL7">
    <property type="interactions" value="1639"/>
</dbReference>
<evidence type="ECO:0000256" key="10">
    <source>
        <dbReference type="ARBA" id="ARBA00024938"/>
    </source>
</evidence>
<dbReference type="GO" id="GO:0006915">
    <property type="term" value="P:apoptotic process"/>
    <property type="evidence" value="ECO:0007669"/>
    <property type="project" value="UniProtKB-KW"/>
</dbReference>
<dbReference type="PANTHER" id="PTHR13448">
    <property type="entry name" value="TRANSMEMBRANE PROTEIN 214"/>
    <property type="match status" value="1"/>
</dbReference>
<evidence type="ECO:0000256" key="11">
    <source>
        <dbReference type="SAM" id="MobiDB-lite"/>
    </source>
</evidence>
<keyword evidence="5" id="KW-0053">Apoptosis</keyword>
<evidence type="ECO:0000256" key="5">
    <source>
        <dbReference type="ARBA" id="ARBA00022703"/>
    </source>
</evidence>
<dbReference type="STRING" id="224129.A0A1W4XHL7"/>
<evidence type="ECO:0000256" key="8">
    <source>
        <dbReference type="ARBA" id="ARBA00023136"/>
    </source>
</evidence>
<dbReference type="GO" id="GO:0005794">
    <property type="term" value="C:Golgi apparatus"/>
    <property type="evidence" value="ECO:0007669"/>
    <property type="project" value="TreeGrafter"/>
</dbReference>
<keyword evidence="12" id="KW-1185">Reference proteome</keyword>
<dbReference type="RefSeq" id="XP_018331860.1">
    <property type="nucleotide sequence ID" value="XM_018476358.2"/>
</dbReference>
<evidence type="ECO:0000256" key="7">
    <source>
        <dbReference type="ARBA" id="ARBA00022989"/>
    </source>
</evidence>
<dbReference type="InParanoid" id="A0A1W4XHL7"/>
<evidence type="ECO:0000256" key="6">
    <source>
        <dbReference type="ARBA" id="ARBA00022824"/>
    </source>
</evidence>
<sequence length="648" mass="74640">MSGQWEVVGKKKGRDNKLLNKQNIKDAKKNNGVQGPKIEDVFAPLQVKNLYASNKNNKENAKPPEKPKQEIKKPPKKQEKSQEQAKVKPKTIENALNSIDAEELKNLFENNKKLFPDSPIIWLKELSQFLNQKIHVDLQDHTFSNKSENYPFSAVPHSIRSVIEKAVKDVGRTSAQTFYGISLTSMATDMGKGMPVIGHKLFLQYLALYEPKFSTASLNKHKDLKNSYQNQQSIGLSILWALGQCGNKDFESGFKVFQEIMFPMIEMKNYSRYVTKYLIDLINRHHLENLSKEQYLLILDIVFANYKNFPADLRPSLNKIVPVSKQMLLNQYKKESSSTIIEPLLKKILSSNNNAYRKEICDILVNCFIKDPSLFNSWNKIYNKNIQSSAFLLKYIDENWKRLSALVDRGKFQNLLSFFTETNEDLKASKKKLDGLEESNVAIKNLKIKMASKKSSKISYNFMSFLLLLGFAAILAYDIKLHGCWYQSSTYKGLKNAGAIEYYNKAVEKGRMGLHWVHERLDERFPDYYQQHVEPYLVLLNDIGFIVWNAGGNLKQNIINEKIPTLVDHIEFYAPGLIDKSQKTLQSAWSISVLYVNNTVKYLQQEVFVGHLAPENVQRVVVEALDTTKRKATEYCYWVYEKVQSSIK</sequence>
<feature type="compositionally biased region" description="Basic and acidic residues" evidence="11">
    <location>
        <begin position="15"/>
        <end position="29"/>
    </location>
</feature>
<dbReference type="Proteomes" id="UP000192223">
    <property type="component" value="Unplaced"/>
</dbReference>
<accession>A0A1W4XHL7</accession>
<dbReference type="GeneID" id="108741532"/>
<dbReference type="AlphaFoldDB" id="A0A1W4XHL7"/>
<feature type="compositionally biased region" description="Basic and acidic residues" evidence="11">
    <location>
        <begin position="56"/>
        <end position="86"/>
    </location>
</feature>
<evidence type="ECO:0000256" key="9">
    <source>
        <dbReference type="ARBA" id="ARBA00023180"/>
    </source>
</evidence>
<gene>
    <name evidence="13" type="primary">LOC108741532</name>
</gene>
<protein>
    <submittedName>
        <fullName evidence="13">Transmembrane protein 214-A</fullName>
    </submittedName>
</protein>
<dbReference type="OrthoDB" id="10022292at2759"/>
<feature type="region of interest" description="Disordered" evidence="11">
    <location>
        <begin position="50"/>
        <end position="90"/>
    </location>
</feature>
<dbReference type="GO" id="GO:0005789">
    <property type="term" value="C:endoplasmic reticulum membrane"/>
    <property type="evidence" value="ECO:0007669"/>
    <property type="project" value="UniProtKB-SubCell"/>
</dbReference>
<organism evidence="12 13">
    <name type="scientific">Agrilus planipennis</name>
    <name type="common">Emerald ash borer</name>
    <name type="synonym">Agrilus marcopoli</name>
    <dbReference type="NCBI Taxonomy" id="224129"/>
    <lineage>
        <taxon>Eukaryota</taxon>
        <taxon>Metazoa</taxon>
        <taxon>Ecdysozoa</taxon>
        <taxon>Arthropoda</taxon>
        <taxon>Hexapoda</taxon>
        <taxon>Insecta</taxon>
        <taxon>Pterygota</taxon>
        <taxon>Neoptera</taxon>
        <taxon>Endopterygota</taxon>
        <taxon>Coleoptera</taxon>
        <taxon>Polyphaga</taxon>
        <taxon>Elateriformia</taxon>
        <taxon>Buprestoidea</taxon>
        <taxon>Buprestidae</taxon>
        <taxon>Agrilinae</taxon>
        <taxon>Agrilus</taxon>
    </lineage>
</organism>
<comment type="similarity">
    <text evidence="2">Belongs to the TMEM214 family.</text>
</comment>
<evidence type="ECO:0000313" key="12">
    <source>
        <dbReference type="Proteomes" id="UP000192223"/>
    </source>
</evidence>
<name>A0A1W4XHL7_AGRPL</name>
<evidence type="ECO:0000256" key="1">
    <source>
        <dbReference type="ARBA" id="ARBA00004477"/>
    </source>
</evidence>
<dbReference type="PANTHER" id="PTHR13448:SF0">
    <property type="entry name" value="TRANSMEMBRANE PROTEIN 214"/>
    <property type="match status" value="1"/>
</dbReference>
<dbReference type="InterPro" id="IPR019308">
    <property type="entry name" value="TMEM214"/>
</dbReference>